<feature type="domain" description="Cyclin-D1-binding protein 1-like N-terminal" evidence="3">
    <location>
        <begin position="127"/>
        <end position="286"/>
    </location>
</feature>
<evidence type="ECO:0000313" key="4">
    <source>
        <dbReference type="EMBL" id="WFD42238.1"/>
    </source>
</evidence>
<sequence length="441" mass="47632">MSGAERQALQSTLLRLCVLCATSLQAIHPSQAVQETVDNDVAEQDGPKLSGQIYNDTIALLQKATKDCTGLSLAMRAAKGKIQDESDPLEGLDDSSVRAAAALLQSLASDLVPKLVFLTNLAQKNQTVYKLADSAAQDESIKEMQKLGAQIVYGEGAKGTKAVSASVGKYFAHEITNAMSEVVEIIAQLCQSFMDLKTRTVLERAQARREGLPSIRKASIDRPSRGLSLSLTKRLWKLCDSLSAEARAKENSSSLPCDNREAVSRVWKQSTVMIHDGIEELQAAIDQPNDGSDEASELDEIGAQWSQSVQLSEQERKLGKAVLHLLQASVTLQEKIEASLFADSSVTYDFDEAGDLIIGLMEAQDDLIAATLYGGDTMSNDEVESDSEEHQAASGMPQDQDLKSKLDSYLSSCRSLSELNAPSISMAQIIDAYNATLAIIL</sequence>
<dbReference type="EMBL" id="CP118375">
    <property type="protein sequence ID" value="WFD42238.1"/>
    <property type="molecule type" value="Genomic_DNA"/>
</dbReference>
<evidence type="ECO:0000259" key="3">
    <source>
        <dbReference type="Pfam" id="PF13324"/>
    </source>
</evidence>
<keyword evidence="4" id="KW-0378">Hydrolase</keyword>
<organism evidence="4 5">
    <name type="scientific">Malassezia psittaci</name>
    <dbReference type="NCBI Taxonomy" id="1821823"/>
    <lineage>
        <taxon>Eukaryota</taxon>
        <taxon>Fungi</taxon>
        <taxon>Dikarya</taxon>
        <taxon>Basidiomycota</taxon>
        <taxon>Ustilaginomycotina</taxon>
        <taxon>Malasseziomycetes</taxon>
        <taxon>Malasseziales</taxon>
        <taxon>Malasseziaceae</taxon>
        <taxon>Malassezia</taxon>
    </lineage>
</organism>
<feature type="region of interest" description="Disordered" evidence="1">
    <location>
        <begin position="378"/>
        <end position="400"/>
    </location>
</feature>
<keyword evidence="2" id="KW-0732">Signal</keyword>
<feature type="chain" id="PRO_5041957997" evidence="2">
    <location>
        <begin position="33"/>
        <end position="441"/>
    </location>
</feature>
<dbReference type="Proteomes" id="UP001214628">
    <property type="component" value="Chromosome 1"/>
</dbReference>
<reference evidence="4" key="1">
    <citation type="submission" date="2023-02" db="EMBL/GenBank/DDBJ databases">
        <title>Mating type loci evolution in Malassezia.</title>
        <authorList>
            <person name="Coelho M.A."/>
        </authorList>
    </citation>
    <scope>NUCLEOTIDE SEQUENCE</scope>
    <source>
        <strain evidence="4">CBS 14136</strain>
    </source>
</reference>
<evidence type="ECO:0000256" key="1">
    <source>
        <dbReference type="SAM" id="MobiDB-lite"/>
    </source>
</evidence>
<dbReference type="Pfam" id="PF13324">
    <property type="entry name" value="GCIP_N"/>
    <property type="match status" value="1"/>
</dbReference>
<dbReference type="Gene3D" id="1.20.1410.10">
    <property type="entry name" value="I/LWEQ domain"/>
    <property type="match status" value="1"/>
</dbReference>
<dbReference type="InterPro" id="IPR049317">
    <property type="entry name" value="GCIP-like_N"/>
</dbReference>
<evidence type="ECO:0000256" key="2">
    <source>
        <dbReference type="SAM" id="SignalP"/>
    </source>
</evidence>
<protein>
    <submittedName>
        <fullName evidence="4">Kynureninase</fullName>
        <ecNumber evidence="4">3.7.1.3</ecNumber>
    </submittedName>
</protein>
<keyword evidence="5" id="KW-1185">Reference proteome</keyword>
<dbReference type="AlphaFoldDB" id="A0AAF0JD25"/>
<feature type="signal peptide" evidence="2">
    <location>
        <begin position="1"/>
        <end position="32"/>
    </location>
</feature>
<dbReference type="EC" id="3.7.1.3" evidence="4"/>
<accession>A0AAF0JD25</accession>
<gene>
    <name evidence="4" type="primary">BNA5_2</name>
    <name evidence="4" type="ORF">MPSI1_000879</name>
</gene>
<evidence type="ECO:0000313" key="5">
    <source>
        <dbReference type="Proteomes" id="UP001214628"/>
    </source>
</evidence>
<name>A0AAF0JD25_9BASI</name>
<proteinExistence type="predicted"/>
<dbReference type="GO" id="GO:0030429">
    <property type="term" value="F:kynureninase activity"/>
    <property type="evidence" value="ECO:0007669"/>
    <property type="project" value="UniProtKB-EC"/>
</dbReference>